<evidence type="ECO:0000256" key="10">
    <source>
        <dbReference type="ARBA" id="ARBA00022832"/>
    </source>
</evidence>
<comment type="catalytic activity">
    <reaction evidence="24">
        <text>decanoyl-CoA + H2O = decanoate + CoA + H(+)</text>
        <dbReference type="Rhea" id="RHEA:40059"/>
        <dbReference type="ChEBI" id="CHEBI:15377"/>
        <dbReference type="ChEBI" id="CHEBI:15378"/>
        <dbReference type="ChEBI" id="CHEBI:27689"/>
        <dbReference type="ChEBI" id="CHEBI:57287"/>
        <dbReference type="ChEBI" id="CHEBI:61430"/>
    </reaction>
    <physiologicalReaction direction="left-to-right" evidence="24">
        <dbReference type="Rhea" id="RHEA:40060"/>
    </physiologicalReaction>
</comment>
<evidence type="ECO:0000256" key="1">
    <source>
        <dbReference type="ARBA" id="ARBA00004496"/>
    </source>
</evidence>
<dbReference type="GO" id="GO:0005743">
    <property type="term" value="C:mitochondrial inner membrane"/>
    <property type="evidence" value="ECO:0007669"/>
    <property type="project" value="UniProtKB-SubCell"/>
</dbReference>
<evidence type="ECO:0000256" key="14">
    <source>
        <dbReference type="ARBA" id="ARBA00023136"/>
    </source>
</evidence>
<dbReference type="PANTHER" id="PTHR12418">
    <property type="entry name" value="ACYL-COENZYME A THIOESTERASE THEM4"/>
    <property type="match status" value="1"/>
</dbReference>
<keyword evidence="6" id="KW-0963">Cytoplasm</keyword>
<evidence type="ECO:0000256" key="15">
    <source>
        <dbReference type="ARBA" id="ARBA00023273"/>
    </source>
</evidence>
<keyword evidence="13" id="KW-0496">Mitochondrion</keyword>
<comment type="catalytic activity">
    <reaction evidence="26">
        <text>tetradecanoyl-CoA + H2O = tetradecanoate + CoA + H(+)</text>
        <dbReference type="Rhea" id="RHEA:40119"/>
        <dbReference type="ChEBI" id="CHEBI:15377"/>
        <dbReference type="ChEBI" id="CHEBI:15378"/>
        <dbReference type="ChEBI" id="CHEBI:30807"/>
        <dbReference type="ChEBI" id="CHEBI:57287"/>
        <dbReference type="ChEBI" id="CHEBI:57385"/>
    </reaction>
    <physiologicalReaction direction="left-to-right" evidence="26">
        <dbReference type="Rhea" id="RHEA:40120"/>
    </physiologicalReaction>
</comment>
<proteinExistence type="inferred from homology"/>
<protein>
    <recommendedName>
        <fullName evidence="20">Acyl-coenzyme A thioesterase THEM4</fullName>
        <ecNumber evidence="19">3.1.2.2</ecNumber>
    </recommendedName>
    <alternativeName>
        <fullName evidence="21">Thioesterase superfamily member 4</fullName>
    </alternativeName>
</protein>
<evidence type="ECO:0000256" key="3">
    <source>
        <dbReference type="ARBA" id="ARBA00004632"/>
    </source>
</evidence>
<dbReference type="GO" id="GO:0032587">
    <property type="term" value="C:ruffle membrane"/>
    <property type="evidence" value="ECO:0007669"/>
    <property type="project" value="UniProtKB-SubCell"/>
</dbReference>
<evidence type="ECO:0000313" key="29">
    <source>
        <dbReference type="EMBL" id="CAB4937633.1"/>
    </source>
</evidence>
<dbReference type="GO" id="GO:0006631">
    <property type="term" value="P:fatty acid metabolic process"/>
    <property type="evidence" value="ECO:0007669"/>
    <property type="project" value="UniProtKB-KW"/>
</dbReference>
<evidence type="ECO:0000256" key="26">
    <source>
        <dbReference type="ARBA" id="ARBA00048180"/>
    </source>
</evidence>
<keyword evidence="9" id="KW-0378">Hydrolase</keyword>
<comment type="catalytic activity">
    <reaction evidence="22">
        <text>octanoyl-CoA + H2O = octanoate + CoA + H(+)</text>
        <dbReference type="Rhea" id="RHEA:30143"/>
        <dbReference type="ChEBI" id="CHEBI:15377"/>
        <dbReference type="ChEBI" id="CHEBI:15378"/>
        <dbReference type="ChEBI" id="CHEBI:25646"/>
        <dbReference type="ChEBI" id="CHEBI:57287"/>
        <dbReference type="ChEBI" id="CHEBI:57386"/>
    </reaction>
    <physiologicalReaction direction="left-to-right" evidence="22">
        <dbReference type="Rhea" id="RHEA:30144"/>
    </physiologicalReaction>
</comment>
<dbReference type="InterPro" id="IPR052365">
    <property type="entry name" value="THEM4/THEM5_acyl-CoA_thioest"/>
</dbReference>
<evidence type="ECO:0000256" key="22">
    <source>
        <dbReference type="ARBA" id="ARBA00047588"/>
    </source>
</evidence>
<keyword evidence="12" id="KW-0443">Lipid metabolism</keyword>
<keyword evidence="11" id="KW-0809">Transit peptide</keyword>
<dbReference type="EC" id="3.1.2.2" evidence="19"/>
<keyword evidence="5" id="KW-1003">Cell membrane</keyword>
<keyword evidence="8" id="KW-0999">Mitochondrion inner membrane</keyword>
<comment type="catalytic activity">
    <reaction evidence="23">
        <text>hexadecanoyl-CoA + H2O = hexadecanoate + CoA + H(+)</text>
        <dbReference type="Rhea" id="RHEA:16645"/>
        <dbReference type="ChEBI" id="CHEBI:7896"/>
        <dbReference type="ChEBI" id="CHEBI:15377"/>
        <dbReference type="ChEBI" id="CHEBI:15378"/>
        <dbReference type="ChEBI" id="CHEBI:57287"/>
        <dbReference type="ChEBI" id="CHEBI:57379"/>
        <dbReference type="EC" id="3.1.2.2"/>
    </reaction>
    <physiologicalReaction direction="left-to-right" evidence="23">
        <dbReference type="Rhea" id="RHEA:16646"/>
    </physiologicalReaction>
</comment>
<dbReference type="EMBL" id="CAEZUO010000024">
    <property type="protein sequence ID" value="CAB4602358.1"/>
    <property type="molecule type" value="Genomic_DNA"/>
</dbReference>
<dbReference type="SUPFAM" id="SSF54637">
    <property type="entry name" value="Thioesterase/thiol ester dehydrase-isomerase"/>
    <property type="match status" value="1"/>
</dbReference>
<keyword evidence="15" id="KW-0966">Cell projection</keyword>
<evidence type="ECO:0000256" key="25">
    <source>
        <dbReference type="ARBA" id="ARBA00048074"/>
    </source>
</evidence>
<dbReference type="InterPro" id="IPR029069">
    <property type="entry name" value="HotDog_dom_sf"/>
</dbReference>
<name>A0A6J7J2U9_9ZZZZ</name>
<comment type="catalytic activity">
    <reaction evidence="17">
        <text>(9Z)-octadecenoyl-CoA + H2O = (9Z)-octadecenoate + CoA + H(+)</text>
        <dbReference type="Rhea" id="RHEA:40139"/>
        <dbReference type="ChEBI" id="CHEBI:15377"/>
        <dbReference type="ChEBI" id="CHEBI:15378"/>
        <dbReference type="ChEBI" id="CHEBI:30823"/>
        <dbReference type="ChEBI" id="CHEBI:57287"/>
        <dbReference type="ChEBI" id="CHEBI:57387"/>
    </reaction>
    <physiologicalReaction direction="left-to-right" evidence="17">
        <dbReference type="Rhea" id="RHEA:40140"/>
    </physiologicalReaction>
</comment>
<dbReference type="GO" id="GO:0016787">
    <property type="term" value="F:hydrolase activity"/>
    <property type="evidence" value="ECO:0007669"/>
    <property type="project" value="UniProtKB-KW"/>
</dbReference>
<evidence type="ECO:0000259" key="27">
    <source>
        <dbReference type="Pfam" id="PF03061"/>
    </source>
</evidence>
<evidence type="ECO:0000256" key="20">
    <source>
        <dbReference type="ARBA" id="ARBA00040123"/>
    </source>
</evidence>
<evidence type="ECO:0000256" key="5">
    <source>
        <dbReference type="ARBA" id="ARBA00022475"/>
    </source>
</evidence>
<evidence type="ECO:0000256" key="7">
    <source>
        <dbReference type="ARBA" id="ARBA00022703"/>
    </source>
</evidence>
<dbReference type="GO" id="GO:0006915">
    <property type="term" value="P:apoptotic process"/>
    <property type="evidence" value="ECO:0007669"/>
    <property type="project" value="UniProtKB-KW"/>
</dbReference>
<evidence type="ECO:0000256" key="19">
    <source>
        <dbReference type="ARBA" id="ARBA00038848"/>
    </source>
</evidence>
<keyword evidence="7" id="KW-0053">Apoptosis</keyword>
<evidence type="ECO:0000256" key="13">
    <source>
        <dbReference type="ARBA" id="ARBA00023128"/>
    </source>
</evidence>
<evidence type="ECO:0000256" key="24">
    <source>
        <dbReference type="ARBA" id="ARBA00047969"/>
    </source>
</evidence>
<evidence type="ECO:0000256" key="17">
    <source>
        <dbReference type="ARBA" id="ARBA00037002"/>
    </source>
</evidence>
<keyword evidence="14" id="KW-0472">Membrane</keyword>
<evidence type="ECO:0000256" key="6">
    <source>
        <dbReference type="ARBA" id="ARBA00022490"/>
    </source>
</evidence>
<evidence type="ECO:0000256" key="12">
    <source>
        <dbReference type="ARBA" id="ARBA00023098"/>
    </source>
</evidence>
<evidence type="ECO:0000256" key="8">
    <source>
        <dbReference type="ARBA" id="ARBA00022792"/>
    </source>
</evidence>
<gene>
    <name evidence="28" type="ORF">UFOPK1827_00701</name>
    <name evidence="29" type="ORF">UFOPK3708_01245</name>
</gene>
<dbReference type="EMBL" id="CAFBNA010000078">
    <property type="protein sequence ID" value="CAB4937633.1"/>
    <property type="molecule type" value="Genomic_DNA"/>
</dbReference>
<comment type="subcellular location">
    <subcellularLocation>
        <location evidence="3">Cell projection</location>
        <location evidence="3">Ruffle membrane</location>
    </subcellularLocation>
    <subcellularLocation>
        <location evidence="1">Cytoplasm</location>
    </subcellularLocation>
    <subcellularLocation>
        <location evidence="4">Mitochondrion inner membrane</location>
        <topology evidence="4">Peripheral membrane protein</topology>
    </subcellularLocation>
    <subcellularLocation>
        <location evidence="2">Mitochondrion intermembrane space</location>
    </subcellularLocation>
</comment>
<evidence type="ECO:0000256" key="11">
    <source>
        <dbReference type="ARBA" id="ARBA00022946"/>
    </source>
</evidence>
<evidence type="ECO:0000256" key="16">
    <source>
        <dbReference type="ARBA" id="ARBA00035852"/>
    </source>
</evidence>
<evidence type="ECO:0000256" key="23">
    <source>
        <dbReference type="ARBA" id="ARBA00047734"/>
    </source>
</evidence>
<dbReference type="Pfam" id="PF03061">
    <property type="entry name" value="4HBT"/>
    <property type="match status" value="1"/>
</dbReference>
<comment type="catalytic activity">
    <reaction evidence="25">
        <text>dodecanoyl-CoA + H2O = dodecanoate + CoA + H(+)</text>
        <dbReference type="Rhea" id="RHEA:30135"/>
        <dbReference type="ChEBI" id="CHEBI:15377"/>
        <dbReference type="ChEBI" id="CHEBI:15378"/>
        <dbReference type="ChEBI" id="CHEBI:18262"/>
        <dbReference type="ChEBI" id="CHEBI:57287"/>
        <dbReference type="ChEBI" id="CHEBI:57375"/>
    </reaction>
    <physiologicalReaction direction="left-to-right" evidence="25">
        <dbReference type="Rhea" id="RHEA:30136"/>
    </physiologicalReaction>
</comment>
<dbReference type="CDD" id="cd03443">
    <property type="entry name" value="PaaI_thioesterase"/>
    <property type="match status" value="1"/>
</dbReference>
<dbReference type="InterPro" id="IPR006683">
    <property type="entry name" value="Thioestr_dom"/>
</dbReference>
<comment type="similarity">
    <text evidence="18">Belongs to the THEM4/THEM5 thioesterase family.</text>
</comment>
<evidence type="ECO:0000256" key="9">
    <source>
        <dbReference type="ARBA" id="ARBA00022801"/>
    </source>
</evidence>
<dbReference type="PANTHER" id="PTHR12418:SF19">
    <property type="entry name" value="ACYL-COENZYME A THIOESTERASE THEM4"/>
    <property type="match status" value="1"/>
</dbReference>
<accession>A0A6J7J2U9</accession>
<evidence type="ECO:0000313" key="28">
    <source>
        <dbReference type="EMBL" id="CAB4602358.1"/>
    </source>
</evidence>
<comment type="catalytic activity">
    <reaction evidence="16">
        <text>(5Z,8Z,11Z,14Z)-eicosatetraenoyl-CoA + H2O = (5Z,8Z,11Z,14Z)-eicosatetraenoate + CoA + H(+)</text>
        <dbReference type="Rhea" id="RHEA:40151"/>
        <dbReference type="ChEBI" id="CHEBI:15377"/>
        <dbReference type="ChEBI" id="CHEBI:15378"/>
        <dbReference type="ChEBI" id="CHEBI:32395"/>
        <dbReference type="ChEBI" id="CHEBI:57287"/>
        <dbReference type="ChEBI" id="CHEBI:57368"/>
    </reaction>
    <physiologicalReaction direction="left-to-right" evidence="16">
        <dbReference type="Rhea" id="RHEA:40152"/>
    </physiologicalReaction>
</comment>
<reference evidence="29" key="1">
    <citation type="submission" date="2020-05" db="EMBL/GenBank/DDBJ databases">
        <authorList>
            <person name="Chiriac C."/>
            <person name="Salcher M."/>
            <person name="Ghai R."/>
            <person name="Kavagutti S V."/>
        </authorList>
    </citation>
    <scope>NUCLEOTIDE SEQUENCE</scope>
</reference>
<evidence type="ECO:0000256" key="2">
    <source>
        <dbReference type="ARBA" id="ARBA00004569"/>
    </source>
</evidence>
<keyword evidence="10" id="KW-0276">Fatty acid metabolism</keyword>
<sequence>MTNEEPAPFVAGWTLEDEAGTVSVAASTRALITALRRADAPTESLERAAALIDEATSLLEPHRVDGTPMQGRLGDRGPIGAQANEPRVFFPWSPIIGPLNPLSADVEFNVVDGRTTGRAFLGAQYNGPPGMVHGGIIALLFDELLGATNVCNGLGGFTGTLSIRYERPTWIERELQLESWVDRVEGRKVFTVGTISIDGEVTARAEGIFIMTQGWKPEEK</sequence>
<dbReference type="GO" id="GO:0005758">
    <property type="term" value="C:mitochondrial intermembrane space"/>
    <property type="evidence" value="ECO:0007669"/>
    <property type="project" value="UniProtKB-SubCell"/>
</dbReference>
<feature type="domain" description="Thioesterase" evidence="27">
    <location>
        <begin position="130"/>
        <end position="197"/>
    </location>
</feature>
<dbReference type="AlphaFoldDB" id="A0A6J7J2U9"/>
<evidence type="ECO:0000256" key="21">
    <source>
        <dbReference type="ARBA" id="ARBA00043210"/>
    </source>
</evidence>
<dbReference type="Gene3D" id="3.10.129.10">
    <property type="entry name" value="Hotdog Thioesterase"/>
    <property type="match status" value="1"/>
</dbReference>
<evidence type="ECO:0000256" key="18">
    <source>
        <dbReference type="ARBA" id="ARBA00038456"/>
    </source>
</evidence>
<organism evidence="29">
    <name type="scientific">freshwater metagenome</name>
    <dbReference type="NCBI Taxonomy" id="449393"/>
    <lineage>
        <taxon>unclassified sequences</taxon>
        <taxon>metagenomes</taxon>
        <taxon>ecological metagenomes</taxon>
    </lineage>
</organism>
<evidence type="ECO:0000256" key="4">
    <source>
        <dbReference type="ARBA" id="ARBA00004637"/>
    </source>
</evidence>